<accession>A0AAV6HUX5</accession>
<sequence length="70" mass="8333">MWECCFYATLWSILITRNDAIFNNKVADRNQVVELTKTRVALWIKARFDIKVYTVEDIKRNLDGARRLII</sequence>
<protein>
    <submittedName>
        <fullName evidence="1">Uncharacterized protein</fullName>
    </submittedName>
</protein>
<proteinExistence type="predicted"/>
<evidence type="ECO:0000313" key="2">
    <source>
        <dbReference type="Proteomes" id="UP000823749"/>
    </source>
</evidence>
<reference evidence="1 2" key="1">
    <citation type="submission" date="2020-08" db="EMBL/GenBank/DDBJ databases">
        <title>Plant Genome Project.</title>
        <authorList>
            <person name="Zhang R.-G."/>
        </authorList>
    </citation>
    <scope>NUCLEOTIDE SEQUENCE [LARGE SCALE GENOMIC DNA]</scope>
    <source>
        <strain evidence="1">WSP0</strain>
        <tissue evidence="1">Leaf</tissue>
    </source>
</reference>
<dbReference type="AlphaFoldDB" id="A0AAV6HUX5"/>
<evidence type="ECO:0000313" key="1">
    <source>
        <dbReference type="EMBL" id="KAG5515827.1"/>
    </source>
</evidence>
<name>A0AAV6HUX5_9ERIC</name>
<organism evidence="1 2">
    <name type="scientific">Rhododendron griersonianum</name>
    <dbReference type="NCBI Taxonomy" id="479676"/>
    <lineage>
        <taxon>Eukaryota</taxon>
        <taxon>Viridiplantae</taxon>
        <taxon>Streptophyta</taxon>
        <taxon>Embryophyta</taxon>
        <taxon>Tracheophyta</taxon>
        <taxon>Spermatophyta</taxon>
        <taxon>Magnoliopsida</taxon>
        <taxon>eudicotyledons</taxon>
        <taxon>Gunneridae</taxon>
        <taxon>Pentapetalae</taxon>
        <taxon>asterids</taxon>
        <taxon>Ericales</taxon>
        <taxon>Ericaceae</taxon>
        <taxon>Ericoideae</taxon>
        <taxon>Rhodoreae</taxon>
        <taxon>Rhododendron</taxon>
    </lineage>
</organism>
<gene>
    <name evidence="1" type="ORF">RHGRI_036766</name>
</gene>
<dbReference type="EMBL" id="JACTNZ010000013">
    <property type="protein sequence ID" value="KAG5515827.1"/>
    <property type="molecule type" value="Genomic_DNA"/>
</dbReference>
<dbReference type="Proteomes" id="UP000823749">
    <property type="component" value="Chromosome 13"/>
</dbReference>
<keyword evidence="2" id="KW-1185">Reference proteome</keyword>
<comment type="caution">
    <text evidence="1">The sequence shown here is derived from an EMBL/GenBank/DDBJ whole genome shotgun (WGS) entry which is preliminary data.</text>
</comment>